<dbReference type="AlphaFoldDB" id="A0A3A2ZLS5"/>
<sequence length="223" mass="25203">MRDWDHFVKNNVYFLRDRDTVTVGEEQPWTRGAVDGLPHLSALLASATLTPVSISGKEYELLAWGPQSSRRGWLCNPPLDAGQRQEQEHQVHPIHRNFWTVCGGIVEQFNTKPNSRWLCHNQILTVAATETSIGDMLDAYAWAWEDKGLTIPINADEYYVVAVEANMNVTLAHRKTGRVILFAPDTDSIGITILPGCPDRSLYTFDDAPDLETWIERSVLEQI</sequence>
<accession>A0A3A2ZLS5</accession>
<reference evidence="2" key="1">
    <citation type="submission" date="2017-02" db="EMBL/GenBank/DDBJ databases">
        <authorList>
            <person name="Tafer H."/>
            <person name="Lopandic K."/>
        </authorList>
    </citation>
    <scope>NUCLEOTIDE SEQUENCE [LARGE SCALE GENOMIC DNA]</scope>
    <source>
        <strain evidence="2">CBS 366.77</strain>
    </source>
</reference>
<evidence type="ECO:0000313" key="2">
    <source>
        <dbReference type="Proteomes" id="UP000266188"/>
    </source>
</evidence>
<comment type="caution">
    <text evidence="1">The sequence shown here is derived from an EMBL/GenBank/DDBJ whole genome shotgun (WGS) entry which is preliminary data.</text>
</comment>
<proteinExistence type="predicted"/>
<protein>
    <submittedName>
        <fullName evidence="1">Uncharacterized protein</fullName>
    </submittedName>
</protein>
<name>A0A3A2ZLS5_9EURO</name>
<organism evidence="1 2">
    <name type="scientific">Aspergillus sclerotialis</name>
    <dbReference type="NCBI Taxonomy" id="2070753"/>
    <lineage>
        <taxon>Eukaryota</taxon>
        <taxon>Fungi</taxon>
        <taxon>Dikarya</taxon>
        <taxon>Ascomycota</taxon>
        <taxon>Pezizomycotina</taxon>
        <taxon>Eurotiomycetes</taxon>
        <taxon>Eurotiomycetidae</taxon>
        <taxon>Eurotiales</taxon>
        <taxon>Aspergillaceae</taxon>
        <taxon>Aspergillus</taxon>
        <taxon>Aspergillus subgen. Polypaecilum</taxon>
    </lineage>
</organism>
<gene>
    <name evidence="1" type="ORF">PHISCL_08836</name>
</gene>
<dbReference type="OrthoDB" id="4280131at2759"/>
<dbReference type="EMBL" id="MVGC01000486">
    <property type="protein sequence ID" value="RJE18835.1"/>
    <property type="molecule type" value="Genomic_DNA"/>
</dbReference>
<evidence type="ECO:0000313" key="1">
    <source>
        <dbReference type="EMBL" id="RJE18835.1"/>
    </source>
</evidence>
<dbReference type="Proteomes" id="UP000266188">
    <property type="component" value="Unassembled WGS sequence"/>
</dbReference>
<keyword evidence="2" id="KW-1185">Reference proteome</keyword>